<keyword evidence="1" id="KW-0812">Transmembrane</keyword>
<keyword evidence="1" id="KW-0472">Membrane</keyword>
<gene>
    <name evidence="2" type="ORF">GCM10009118_26160</name>
</gene>
<comment type="caution">
    <text evidence="2">The sequence shown here is derived from an EMBL/GenBank/DDBJ whole genome shotgun (WGS) entry which is preliminary data.</text>
</comment>
<keyword evidence="3" id="KW-1185">Reference proteome</keyword>
<name>A0ABP3Y3R3_9FLAO</name>
<reference evidence="3" key="1">
    <citation type="journal article" date="2019" name="Int. J. Syst. Evol. Microbiol.">
        <title>The Global Catalogue of Microorganisms (GCM) 10K type strain sequencing project: providing services to taxonomists for standard genome sequencing and annotation.</title>
        <authorList>
            <consortium name="The Broad Institute Genomics Platform"/>
            <consortium name="The Broad Institute Genome Sequencing Center for Infectious Disease"/>
            <person name="Wu L."/>
            <person name="Ma J."/>
        </authorList>
    </citation>
    <scope>NUCLEOTIDE SEQUENCE [LARGE SCALE GENOMIC DNA]</scope>
    <source>
        <strain evidence="3">JCM 16083</strain>
    </source>
</reference>
<accession>A0ABP3Y3R3</accession>
<dbReference type="EMBL" id="BAAAFH010000022">
    <property type="protein sequence ID" value="GAA0876206.1"/>
    <property type="molecule type" value="Genomic_DNA"/>
</dbReference>
<proteinExistence type="predicted"/>
<organism evidence="2 3">
    <name type="scientific">Wandonia haliotis</name>
    <dbReference type="NCBI Taxonomy" id="574963"/>
    <lineage>
        <taxon>Bacteria</taxon>
        <taxon>Pseudomonadati</taxon>
        <taxon>Bacteroidota</taxon>
        <taxon>Flavobacteriia</taxon>
        <taxon>Flavobacteriales</taxon>
        <taxon>Crocinitomicaceae</taxon>
        <taxon>Wandonia</taxon>
    </lineage>
</organism>
<sequence length="73" mass="8344">MVRLPAKVSALDTNKLLLLKKMERLLFFILFVTLQLMSLTGFSVSHKHIPVFSDNIEESFTKGETDGSNELFR</sequence>
<dbReference type="Proteomes" id="UP001501126">
    <property type="component" value="Unassembled WGS sequence"/>
</dbReference>
<evidence type="ECO:0000256" key="1">
    <source>
        <dbReference type="SAM" id="Phobius"/>
    </source>
</evidence>
<feature type="transmembrane region" description="Helical" evidence="1">
    <location>
        <begin position="25"/>
        <end position="44"/>
    </location>
</feature>
<evidence type="ECO:0000313" key="3">
    <source>
        <dbReference type="Proteomes" id="UP001501126"/>
    </source>
</evidence>
<protein>
    <submittedName>
        <fullName evidence="2">Uncharacterized protein</fullName>
    </submittedName>
</protein>
<evidence type="ECO:0000313" key="2">
    <source>
        <dbReference type="EMBL" id="GAA0876206.1"/>
    </source>
</evidence>
<keyword evidence="1" id="KW-1133">Transmembrane helix</keyword>